<evidence type="ECO:0000313" key="2">
    <source>
        <dbReference type="EMBL" id="RIB27591.1"/>
    </source>
</evidence>
<dbReference type="OrthoDB" id="2437488at2759"/>
<gene>
    <name evidence="2" type="ORF">C2G38_2029227</name>
</gene>
<keyword evidence="3" id="KW-1185">Reference proteome</keyword>
<organism evidence="2 3">
    <name type="scientific">Gigaspora rosea</name>
    <dbReference type="NCBI Taxonomy" id="44941"/>
    <lineage>
        <taxon>Eukaryota</taxon>
        <taxon>Fungi</taxon>
        <taxon>Fungi incertae sedis</taxon>
        <taxon>Mucoromycota</taxon>
        <taxon>Glomeromycotina</taxon>
        <taxon>Glomeromycetes</taxon>
        <taxon>Diversisporales</taxon>
        <taxon>Gigasporaceae</taxon>
        <taxon>Gigaspora</taxon>
    </lineage>
</organism>
<sequence>MNQEVDHVKNDHPIGIHHVIRMDVFTNVVKQLFPQHVYPSQSTLKEILKSYLEEAYPEFMSDMSPNEFTNHFHSEWCSSLLSKMKNYHEAASQNVRHAIWQTFGSEKLPFLNSNASVPEIVNWKKSSQVAACFRSLFEQTESGVYWIDMIARSAFSTAACTEKLMKRRLKQYLDDLNGEGPSYESAQAVMNDEAGNRSRPTSETDKPEPASQSSSLMNYSQDEINDLFGIDY</sequence>
<dbReference type="EMBL" id="QKWP01000093">
    <property type="protein sequence ID" value="RIB27591.1"/>
    <property type="molecule type" value="Genomic_DNA"/>
</dbReference>
<comment type="caution">
    <text evidence="2">The sequence shown here is derived from an EMBL/GenBank/DDBJ whole genome shotgun (WGS) entry which is preliminary data.</text>
</comment>
<feature type="compositionally biased region" description="Basic and acidic residues" evidence="1">
    <location>
        <begin position="194"/>
        <end position="208"/>
    </location>
</feature>
<proteinExistence type="predicted"/>
<reference evidence="2 3" key="1">
    <citation type="submission" date="2018-06" db="EMBL/GenBank/DDBJ databases">
        <title>Comparative genomics reveals the genomic features of Rhizophagus irregularis, R. cerebriforme, R. diaphanum and Gigaspora rosea, and their symbiotic lifestyle signature.</title>
        <authorList>
            <person name="Morin E."/>
            <person name="San Clemente H."/>
            <person name="Chen E.C.H."/>
            <person name="De La Providencia I."/>
            <person name="Hainaut M."/>
            <person name="Kuo A."/>
            <person name="Kohler A."/>
            <person name="Murat C."/>
            <person name="Tang N."/>
            <person name="Roy S."/>
            <person name="Loubradou J."/>
            <person name="Henrissat B."/>
            <person name="Grigoriev I.V."/>
            <person name="Corradi N."/>
            <person name="Roux C."/>
            <person name="Martin F.M."/>
        </authorList>
    </citation>
    <scope>NUCLEOTIDE SEQUENCE [LARGE SCALE GENOMIC DNA]</scope>
    <source>
        <strain evidence="2 3">DAOM 194757</strain>
    </source>
</reference>
<feature type="compositionally biased region" description="Polar residues" evidence="1">
    <location>
        <begin position="210"/>
        <end position="222"/>
    </location>
</feature>
<feature type="region of interest" description="Disordered" evidence="1">
    <location>
        <begin position="189"/>
        <end position="222"/>
    </location>
</feature>
<name>A0A397W0K0_9GLOM</name>
<evidence type="ECO:0000313" key="3">
    <source>
        <dbReference type="Proteomes" id="UP000266673"/>
    </source>
</evidence>
<protein>
    <submittedName>
        <fullName evidence="2">Uncharacterized protein</fullName>
    </submittedName>
</protein>
<evidence type="ECO:0000256" key="1">
    <source>
        <dbReference type="SAM" id="MobiDB-lite"/>
    </source>
</evidence>
<accession>A0A397W0K0</accession>
<dbReference type="Proteomes" id="UP000266673">
    <property type="component" value="Unassembled WGS sequence"/>
</dbReference>
<dbReference type="AlphaFoldDB" id="A0A397W0K0"/>